<dbReference type="PANTHER" id="PTHR43808">
    <property type="entry name" value="ACETYLORNITHINE DEACETYLASE"/>
    <property type="match status" value="1"/>
</dbReference>
<dbReference type="NCBIfam" id="NF005306">
    <property type="entry name" value="PRK06837.1"/>
    <property type="match status" value="1"/>
</dbReference>
<dbReference type="GO" id="GO:0016787">
    <property type="term" value="F:hydrolase activity"/>
    <property type="evidence" value="ECO:0007669"/>
    <property type="project" value="UniProtKB-KW"/>
</dbReference>
<evidence type="ECO:0000313" key="9">
    <source>
        <dbReference type="EMBL" id="KZD23196.1"/>
    </source>
</evidence>
<evidence type="ECO:0000256" key="2">
    <source>
        <dbReference type="ARBA" id="ARBA00001947"/>
    </source>
</evidence>
<comment type="caution">
    <text evidence="9">The sequence shown here is derived from an EMBL/GenBank/DDBJ whole genome shotgun (WGS) entry which is preliminary data.</text>
</comment>
<dbReference type="SUPFAM" id="SSF55031">
    <property type="entry name" value="Bacterial exopeptidase dimerisation domain"/>
    <property type="match status" value="1"/>
</dbReference>
<dbReference type="InterPro" id="IPR010182">
    <property type="entry name" value="ArgE/DapE"/>
</dbReference>
<dbReference type="Pfam" id="PF07687">
    <property type="entry name" value="M20_dimer"/>
    <property type="match status" value="1"/>
</dbReference>
<evidence type="ECO:0000256" key="3">
    <source>
        <dbReference type="ARBA" id="ARBA00006247"/>
    </source>
</evidence>
<comment type="cofactor">
    <cofactor evidence="1">
        <name>Co(2+)</name>
        <dbReference type="ChEBI" id="CHEBI:48828"/>
    </cofactor>
</comment>
<keyword evidence="7" id="KW-0170">Cobalt</keyword>
<comment type="similarity">
    <text evidence="3">Belongs to the peptidase M20A family.</text>
</comment>
<evidence type="ECO:0000256" key="6">
    <source>
        <dbReference type="ARBA" id="ARBA00022833"/>
    </source>
</evidence>
<dbReference type="AlphaFoldDB" id="A0A163Z9X5"/>
<dbReference type="EMBL" id="LVYV01000012">
    <property type="protein sequence ID" value="KZD23196.1"/>
    <property type="molecule type" value="Genomic_DNA"/>
</dbReference>
<dbReference type="PANTHER" id="PTHR43808:SF25">
    <property type="entry name" value="PEPTIDASE M20 DIMERISATION DOMAIN-CONTAINING PROTEIN"/>
    <property type="match status" value="1"/>
</dbReference>
<feature type="domain" description="Peptidase M20 dimerisation" evidence="8">
    <location>
        <begin position="206"/>
        <end position="318"/>
    </location>
</feature>
<dbReference type="InterPro" id="IPR033687">
    <property type="entry name" value="YodQ-like"/>
</dbReference>
<sequence>MALNPALRDKIIAAVDKGFDAQVKFTQDMVRHVSTRGNEHTMQDFMFRAMKTRGYKMERFEMDRAALGHHPGAGAWDDLHSTAPIVVGTHYPREEKGRSLIMQGHVDVVPEGPLDMWATPPYDPVIQGDWMQGRGAGDMKAGCASNIFALDALKSLGLQPAATVYLQSVVEEESTGDGALMTHLRGYKADAVVVSEPSHETITRANIGVVWFQVEVRGVPVHVQRMGTGANAIDGAYRIIGELRKLEAKWNATKDQHEHFKNIEKPVNLNIGKIAGGDWASSVPAWCKVDFRISLLPGKTAEAAKKEITDCVAAFAHQDPFLSNIPPTVTFNGFQAEGYELKPGSDAEATLAAAHEAVFGQKPKPEISLAYLDSRVYALFDNVPTLNYGCISRGVHGFDEGVNLPSLKKTTTALALFIAEWCGVEEIKA</sequence>
<evidence type="ECO:0000256" key="1">
    <source>
        <dbReference type="ARBA" id="ARBA00001941"/>
    </source>
</evidence>
<dbReference type="RefSeq" id="WP_068733347.1">
    <property type="nucleotide sequence ID" value="NZ_LVYV01000012.1"/>
</dbReference>
<dbReference type="Pfam" id="PF01546">
    <property type="entry name" value="Peptidase_M20"/>
    <property type="match status" value="1"/>
</dbReference>
<dbReference type="NCBIfam" id="TIGR01910">
    <property type="entry name" value="DapE-ArgE"/>
    <property type="match status" value="1"/>
</dbReference>
<organism evidence="9 10">
    <name type="scientific">Tardiphaga robiniae</name>
    <dbReference type="NCBI Taxonomy" id="943830"/>
    <lineage>
        <taxon>Bacteria</taxon>
        <taxon>Pseudomonadati</taxon>
        <taxon>Pseudomonadota</taxon>
        <taxon>Alphaproteobacteria</taxon>
        <taxon>Hyphomicrobiales</taxon>
        <taxon>Nitrobacteraceae</taxon>
        <taxon>Tardiphaga</taxon>
    </lineage>
</organism>
<dbReference type="InterPro" id="IPR011650">
    <property type="entry name" value="Peptidase_M20_dimer"/>
</dbReference>
<dbReference type="InterPro" id="IPR036264">
    <property type="entry name" value="Bact_exopeptidase_dim_dom"/>
</dbReference>
<dbReference type="Gene3D" id="3.40.630.10">
    <property type="entry name" value="Zn peptidases"/>
    <property type="match status" value="1"/>
</dbReference>
<accession>A0A163Z9X5</accession>
<dbReference type="InterPro" id="IPR002933">
    <property type="entry name" value="Peptidase_M20"/>
</dbReference>
<keyword evidence="6" id="KW-0862">Zinc</keyword>
<keyword evidence="5" id="KW-0378">Hydrolase</keyword>
<proteinExistence type="inferred from homology"/>
<comment type="cofactor">
    <cofactor evidence="2">
        <name>Zn(2+)</name>
        <dbReference type="ChEBI" id="CHEBI:29105"/>
    </cofactor>
</comment>
<name>A0A163Z9X5_9BRAD</name>
<gene>
    <name evidence="9" type="ORF">A4A58_07365</name>
</gene>
<dbReference type="Proteomes" id="UP000076574">
    <property type="component" value="Unassembled WGS sequence"/>
</dbReference>
<dbReference type="OrthoDB" id="9809784at2"/>
<dbReference type="Gene3D" id="3.30.70.360">
    <property type="match status" value="1"/>
</dbReference>
<dbReference type="SUPFAM" id="SSF53187">
    <property type="entry name" value="Zn-dependent exopeptidases"/>
    <property type="match status" value="1"/>
</dbReference>
<protein>
    <submittedName>
        <fullName evidence="9">Acetylornithine deacetylase</fullName>
    </submittedName>
</protein>
<evidence type="ECO:0000256" key="4">
    <source>
        <dbReference type="ARBA" id="ARBA00022723"/>
    </source>
</evidence>
<evidence type="ECO:0000256" key="5">
    <source>
        <dbReference type="ARBA" id="ARBA00022801"/>
    </source>
</evidence>
<keyword evidence="10" id="KW-1185">Reference proteome</keyword>
<dbReference type="InterPro" id="IPR050072">
    <property type="entry name" value="Peptidase_M20A"/>
</dbReference>
<dbReference type="GO" id="GO:0046872">
    <property type="term" value="F:metal ion binding"/>
    <property type="evidence" value="ECO:0007669"/>
    <property type="project" value="UniProtKB-KW"/>
</dbReference>
<dbReference type="CDD" id="cd03895">
    <property type="entry name" value="M20_ArgE_DapE-like"/>
    <property type="match status" value="1"/>
</dbReference>
<evidence type="ECO:0000259" key="8">
    <source>
        <dbReference type="Pfam" id="PF07687"/>
    </source>
</evidence>
<evidence type="ECO:0000256" key="7">
    <source>
        <dbReference type="ARBA" id="ARBA00023285"/>
    </source>
</evidence>
<reference evidence="9 10" key="1">
    <citation type="submission" date="2016-03" db="EMBL/GenBank/DDBJ databases">
        <title>Microsymbionts genomes from the relict species Vavilovia formosa (Stev.) Fed.</title>
        <authorList>
            <person name="Kopat V."/>
            <person name="Chirak E."/>
            <person name="Kimeklis A."/>
            <person name="Andronov E."/>
        </authorList>
    </citation>
    <scope>NUCLEOTIDE SEQUENCE [LARGE SCALE GENOMIC DNA]</scope>
    <source>
        <strain evidence="9 10">Vaf07</strain>
    </source>
</reference>
<evidence type="ECO:0000313" key="10">
    <source>
        <dbReference type="Proteomes" id="UP000076574"/>
    </source>
</evidence>
<dbReference type="STRING" id="943830.A4A58_07365"/>
<keyword evidence="4" id="KW-0479">Metal-binding</keyword>